<dbReference type="AlphaFoldDB" id="A0A2Z6NHR0"/>
<keyword evidence="3" id="KW-1185">Reference proteome</keyword>
<name>A0A2Z6NHR0_TRISU</name>
<evidence type="ECO:0000259" key="1">
    <source>
        <dbReference type="Pfam" id="PF13952"/>
    </source>
</evidence>
<reference evidence="3" key="1">
    <citation type="journal article" date="2017" name="Front. Plant Sci.">
        <title>Climate Clever Clovers: New Paradigm to Reduce the Environmental Footprint of Ruminants by Breeding Low Methanogenic Forages Utilizing Haplotype Variation.</title>
        <authorList>
            <person name="Kaur P."/>
            <person name="Appels R."/>
            <person name="Bayer P.E."/>
            <person name="Keeble-Gagnere G."/>
            <person name="Wang J."/>
            <person name="Hirakawa H."/>
            <person name="Shirasawa K."/>
            <person name="Vercoe P."/>
            <person name="Stefanova K."/>
            <person name="Durmic Z."/>
            <person name="Nichols P."/>
            <person name="Revell C."/>
            <person name="Isobe S.N."/>
            <person name="Edwards D."/>
            <person name="Erskine W."/>
        </authorList>
    </citation>
    <scope>NUCLEOTIDE SEQUENCE [LARGE SCALE GENOMIC DNA]</scope>
    <source>
        <strain evidence="3">cv. Daliak</strain>
    </source>
</reference>
<dbReference type="OrthoDB" id="1709318at2759"/>
<protein>
    <recommendedName>
        <fullName evidence="1">DUF4216 domain-containing protein</fullName>
    </recommendedName>
</protein>
<accession>A0A2Z6NHR0</accession>
<dbReference type="Proteomes" id="UP000242715">
    <property type="component" value="Unassembled WGS sequence"/>
</dbReference>
<evidence type="ECO:0000313" key="3">
    <source>
        <dbReference type="Proteomes" id="UP000242715"/>
    </source>
</evidence>
<dbReference type="InterPro" id="IPR025312">
    <property type="entry name" value="DUF4216"/>
</dbReference>
<feature type="domain" description="DUF4216" evidence="1">
    <location>
        <begin position="2"/>
        <end position="64"/>
    </location>
</feature>
<evidence type="ECO:0000313" key="2">
    <source>
        <dbReference type="EMBL" id="GAU36132.1"/>
    </source>
</evidence>
<dbReference type="PANTHER" id="PTHR48258">
    <property type="entry name" value="DUF4218 DOMAIN-CONTAINING PROTEIN-RELATED"/>
    <property type="match status" value="1"/>
</dbReference>
<sequence>MFKVPIFKCKWININSGVRIDELGFTLVDLSKLAYTNEPFIMASQAKQVFYVEDPSPNSRWSVVLQGKNVQGSDENQAVILNISETLHLSTNVPTFVEEDEEDDVQAIRSDHQEGIWPD</sequence>
<proteinExistence type="predicted"/>
<dbReference type="EMBL" id="DF973618">
    <property type="protein sequence ID" value="GAU36132.1"/>
    <property type="molecule type" value="Genomic_DNA"/>
</dbReference>
<organism evidence="2 3">
    <name type="scientific">Trifolium subterraneum</name>
    <name type="common">Subterranean clover</name>
    <dbReference type="NCBI Taxonomy" id="3900"/>
    <lineage>
        <taxon>Eukaryota</taxon>
        <taxon>Viridiplantae</taxon>
        <taxon>Streptophyta</taxon>
        <taxon>Embryophyta</taxon>
        <taxon>Tracheophyta</taxon>
        <taxon>Spermatophyta</taxon>
        <taxon>Magnoliopsida</taxon>
        <taxon>eudicotyledons</taxon>
        <taxon>Gunneridae</taxon>
        <taxon>Pentapetalae</taxon>
        <taxon>rosids</taxon>
        <taxon>fabids</taxon>
        <taxon>Fabales</taxon>
        <taxon>Fabaceae</taxon>
        <taxon>Papilionoideae</taxon>
        <taxon>50 kb inversion clade</taxon>
        <taxon>NPAAA clade</taxon>
        <taxon>Hologalegina</taxon>
        <taxon>IRL clade</taxon>
        <taxon>Trifolieae</taxon>
        <taxon>Trifolium</taxon>
    </lineage>
</organism>
<gene>
    <name evidence="2" type="ORF">TSUD_292920</name>
</gene>
<dbReference type="Pfam" id="PF13952">
    <property type="entry name" value="DUF4216"/>
    <property type="match status" value="1"/>
</dbReference>